<dbReference type="PANTHER" id="PTHR33295">
    <property type="entry name" value="ATPASE"/>
    <property type="match status" value="1"/>
</dbReference>
<dbReference type="AlphaFoldDB" id="A0A0J6CF03"/>
<organism evidence="3 4">
    <name type="scientific">Parabacteroides goldsteinii</name>
    <dbReference type="NCBI Taxonomy" id="328812"/>
    <lineage>
        <taxon>Bacteria</taxon>
        <taxon>Pseudomonadati</taxon>
        <taxon>Bacteroidota</taxon>
        <taxon>Bacteroidia</taxon>
        <taxon>Bacteroidales</taxon>
        <taxon>Tannerellaceae</taxon>
        <taxon>Parabacteroides</taxon>
    </lineage>
</organism>
<dbReference type="PATRIC" id="fig|328812.4.peg.1486"/>
<dbReference type="PANTHER" id="PTHR33295:SF20">
    <property type="entry name" value="ATPASE"/>
    <property type="match status" value="1"/>
</dbReference>
<gene>
    <name evidence="3" type="ORF">ACM15_26395</name>
</gene>
<dbReference type="Gene3D" id="3.40.50.300">
    <property type="entry name" value="P-loop containing nucleotide triphosphate hydrolases"/>
    <property type="match status" value="1"/>
</dbReference>
<feature type="domain" description="AAA" evidence="1">
    <location>
        <begin position="24"/>
        <end position="154"/>
    </location>
</feature>
<dbReference type="RefSeq" id="WP_048318083.1">
    <property type="nucleotide sequence ID" value="NZ_LFJV01000161.1"/>
</dbReference>
<dbReference type="InterPro" id="IPR011335">
    <property type="entry name" value="Restrct_endonuc-II-like"/>
</dbReference>
<sequence length="403" mass="47530">MKIPEFYKRELYLDRIKPFVNTQMIKVLTGQRRVGKSFLIFQLMDYIRLSYPSSDFIYINKELFEFDGLKDYSDLVNYVTQKRNNLNDKCFLFIDEVQDITNFEKALRHFFAEGGYDIYCTGSNANMLSGELATYLSGRYIEFKVYSLTYNEFLQFHKLEDSSDSFTKFYKFGGLPYLINLPFNELLVSDYLRSIYDTIILKDVVNRYNIRNVRQLQDLTIYLADTIGNLFSANKISEYLKSQRVDLPPKTILEYLTYLNNAYFVKRLRPADIQGKRQFQIGEKYYFEDLGIRHAIRPFRPNDIGQVLENIVCHHLLVNGYNLSVGRDGDREIDFVGEKDGEKIYVQVTYSVMDPKTHEREFGNLLAIKDNYPKMVITMDELEGSSYEGIKQIPIRKFLREFK</sequence>
<evidence type="ECO:0000313" key="3">
    <source>
        <dbReference type="EMBL" id="KMM30719.1"/>
    </source>
</evidence>
<dbReference type="Pfam" id="PF13635">
    <property type="entry name" value="DUF4143"/>
    <property type="match status" value="1"/>
</dbReference>
<dbReference type="InterPro" id="IPR027417">
    <property type="entry name" value="P-loop_NTPase"/>
</dbReference>
<dbReference type="InterPro" id="IPR041682">
    <property type="entry name" value="AAA_14"/>
</dbReference>
<dbReference type="Pfam" id="PF13173">
    <property type="entry name" value="AAA_14"/>
    <property type="match status" value="1"/>
</dbReference>
<accession>A0A0J6CF03</accession>
<name>A0A0J6CF03_9BACT</name>
<reference evidence="3 4" key="1">
    <citation type="submission" date="2015-06" db="EMBL/GenBank/DDBJ databases">
        <title>Draft Genome Sequence of Parabacteroides goldsteinii with Putative Novel Metallo-Beta-Lactamases Isolated from a Blood Culture from a Human Patient.</title>
        <authorList>
            <person name="Krogh T.J."/>
            <person name="Agergaard C.N."/>
            <person name="Moller-Jensen J."/>
            <person name="Justesen U.S."/>
        </authorList>
    </citation>
    <scope>NUCLEOTIDE SEQUENCE [LARGE SCALE GENOMIC DNA]</scope>
    <source>
        <strain evidence="3 4">910340</strain>
    </source>
</reference>
<evidence type="ECO:0000259" key="2">
    <source>
        <dbReference type="Pfam" id="PF13635"/>
    </source>
</evidence>
<protein>
    <submittedName>
        <fullName evidence="3">ATPase</fullName>
    </submittedName>
</protein>
<dbReference type="Proteomes" id="UP000036166">
    <property type="component" value="Unassembled WGS sequence"/>
</dbReference>
<dbReference type="InterPro" id="IPR025420">
    <property type="entry name" value="DUF4143"/>
</dbReference>
<dbReference type="SUPFAM" id="SSF52540">
    <property type="entry name" value="P-loop containing nucleoside triphosphate hydrolases"/>
    <property type="match status" value="1"/>
</dbReference>
<dbReference type="SUPFAM" id="SSF52980">
    <property type="entry name" value="Restriction endonuclease-like"/>
    <property type="match status" value="1"/>
</dbReference>
<dbReference type="EMBL" id="LFJV01000161">
    <property type="protein sequence ID" value="KMM30719.1"/>
    <property type="molecule type" value="Genomic_DNA"/>
</dbReference>
<feature type="domain" description="DUF4143" evidence="2">
    <location>
        <begin position="202"/>
        <end position="350"/>
    </location>
</feature>
<comment type="caution">
    <text evidence="3">The sequence shown here is derived from an EMBL/GenBank/DDBJ whole genome shotgun (WGS) entry which is preliminary data.</text>
</comment>
<evidence type="ECO:0000313" key="4">
    <source>
        <dbReference type="Proteomes" id="UP000036166"/>
    </source>
</evidence>
<evidence type="ECO:0000259" key="1">
    <source>
        <dbReference type="Pfam" id="PF13173"/>
    </source>
</evidence>
<proteinExistence type="predicted"/>